<dbReference type="EMBL" id="CP060790">
    <property type="protein sequence ID" value="QNP58826.1"/>
    <property type="molecule type" value="Genomic_DNA"/>
</dbReference>
<dbReference type="Pfam" id="PF13511">
    <property type="entry name" value="DUF4124"/>
    <property type="match status" value="1"/>
</dbReference>
<feature type="chain" id="PRO_5028893297" evidence="2">
    <location>
        <begin position="21"/>
        <end position="183"/>
    </location>
</feature>
<sequence length="183" mass="19411">MPAWSRAACAAVGLWACALAAQPVYKWVDAEGKTHYGSQPPQTQPDAAPLKITPNGGSGGSPSGAGYNPDGTKKVPKEVRDMEAGLAKGLQKVDPKEVPLNCSAAVSNVHDQADTMLEVGQKNLKDGYMTQAQFDATAAKIRQNRAETTLGDCQSATGAKKAFYQCMSNSYNHIMGCSQKHRP</sequence>
<dbReference type="AlphaFoldDB" id="A0A7H0HE60"/>
<protein>
    <submittedName>
        <fullName evidence="4">DUF4124 domain-containing protein</fullName>
    </submittedName>
</protein>
<accession>A0A7H0HE60</accession>
<dbReference type="InterPro" id="IPR025392">
    <property type="entry name" value="DUF4124"/>
</dbReference>
<keyword evidence="5" id="KW-1185">Reference proteome</keyword>
<evidence type="ECO:0000313" key="5">
    <source>
        <dbReference type="Proteomes" id="UP000516057"/>
    </source>
</evidence>
<feature type="compositionally biased region" description="Polar residues" evidence="1">
    <location>
        <begin position="36"/>
        <end position="45"/>
    </location>
</feature>
<evidence type="ECO:0000313" key="4">
    <source>
        <dbReference type="EMBL" id="QNP58826.1"/>
    </source>
</evidence>
<evidence type="ECO:0000259" key="3">
    <source>
        <dbReference type="Pfam" id="PF13511"/>
    </source>
</evidence>
<organism evidence="4 5">
    <name type="scientific">Paenacidovorax monticola</name>
    <dbReference type="NCBI Taxonomy" id="1926868"/>
    <lineage>
        <taxon>Bacteria</taxon>
        <taxon>Pseudomonadati</taxon>
        <taxon>Pseudomonadota</taxon>
        <taxon>Betaproteobacteria</taxon>
        <taxon>Burkholderiales</taxon>
        <taxon>Comamonadaceae</taxon>
        <taxon>Paenacidovorax</taxon>
    </lineage>
</organism>
<name>A0A7H0HE60_9BURK</name>
<feature type="domain" description="DUF4124" evidence="3">
    <location>
        <begin position="14"/>
        <end position="45"/>
    </location>
</feature>
<feature type="signal peptide" evidence="2">
    <location>
        <begin position="1"/>
        <end position="20"/>
    </location>
</feature>
<evidence type="ECO:0000256" key="1">
    <source>
        <dbReference type="SAM" id="MobiDB-lite"/>
    </source>
</evidence>
<proteinExistence type="predicted"/>
<dbReference type="Proteomes" id="UP000516057">
    <property type="component" value="Chromosome"/>
</dbReference>
<dbReference type="RefSeq" id="WP_187735811.1">
    <property type="nucleotide sequence ID" value="NZ_CP060790.1"/>
</dbReference>
<gene>
    <name evidence="4" type="ORF">H9L24_18090</name>
</gene>
<dbReference type="KEGG" id="amon:H9L24_18090"/>
<feature type="region of interest" description="Disordered" evidence="1">
    <location>
        <begin position="34"/>
        <end position="73"/>
    </location>
</feature>
<evidence type="ECO:0000256" key="2">
    <source>
        <dbReference type="SAM" id="SignalP"/>
    </source>
</evidence>
<reference evidence="4 5" key="1">
    <citation type="submission" date="2020-08" db="EMBL/GenBank/DDBJ databases">
        <title>Genome sequence of Acidovorax monticola KACC 19171T.</title>
        <authorList>
            <person name="Hyun D.-W."/>
            <person name="Bae J.-W."/>
        </authorList>
    </citation>
    <scope>NUCLEOTIDE SEQUENCE [LARGE SCALE GENOMIC DNA]</scope>
    <source>
        <strain evidence="4 5">KACC 19171</strain>
    </source>
</reference>
<keyword evidence="2" id="KW-0732">Signal</keyword>